<dbReference type="InterPro" id="IPR039279">
    <property type="entry name" value="QRT3-like"/>
</dbReference>
<feature type="non-terminal residue" evidence="1">
    <location>
        <position position="1"/>
    </location>
</feature>
<dbReference type="InParanoid" id="A0A1Q3C3L8"/>
<dbReference type="GO" id="GO:0004650">
    <property type="term" value="F:polygalacturonase activity"/>
    <property type="evidence" value="ECO:0007669"/>
    <property type="project" value="InterPro"/>
</dbReference>
<organism evidence="1 2">
    <name type="scientific">Cephalotus follicularis</name>
    <name type="common">Albany pitcher plant</name>
    <dbReference type="NCBI Taxonomy" id="3775"/>
    <lineage>
        <taxon>Eukaryota</taxon>
        <taxon>Viridiplantae</taxon>
        <taxon>Streptophyta</taxon>
        <taxon>Embryophyta</taxon>
        <taxon>Tracheophyta</taxon>
        <taxon>Spermatophyta</taxon>
        <taxon>Magnoliopsida</taxon>
        <taxon>eudicotyledons</taxon>
        <taxon>Gunneridae</taxon>
        <taxon>Pentapetalae</taxon>
        <taxon>rosids</taxon>
        <taxon>fabids</taxon>
        <taxon>Oxalidales</taxon>
        <taxon>Cephalotaceae</taxon>
        <taxon>Cephalotus</taxon>
    </lineage>
</organism>
<dbReference type="AlphaFoldDB" id="A0A1Q3C3L8"/>
<gene>
    <name evidence="1" type="ORF">CFOL_v3_18329</name>
</gene>
<sequence length="226" mass="24697">LLHFQTEGILVQKGHETFISSCFLGQHSTVDGDPSERDFTGTTIDQASNNNAITDVAIFSAAVGGGIGILVKQGTALTRLDNCYLDYNSIVMEDPVQVDVTNGLFLGDGNAVLKSINGQISVLNIVDNKFNGDPKNMKPRVTLDGNFGSIDQVVIERNNAGGMSLKSTVGRLTVTKNRTKWVADFLSVLVFPNRINHFQYSFYAHWEAAPRILRYLKKSPGTGLLF</sequence>
<evidence type="ECO:0000313" key="1">
    <source>
        <dbReference type="EMBL" id="GAV74849.1"/>
    </source>
</evidence>
<dbReference type="OrthoDB" id="1046782at2759"/>
<accession>A0A1Q3C3L8</accession>
<dbReference type="EMBL" id="BDDD01001281">
    <property type="protein sequence ID" value="GAV74849.1"/>
    <property type="molecule type" value="Genomic_DNA"/>
</dbReference>
<name>A0A1Q3C3L8_CEPFO</name>
<dbReference type="PANTHER" id="PTHR33928">
    <property type="entry name" value="POLYGALACTURONASE QRT3"/>
    <property type="match status" value="1"/>
</dbReference>
<dbReference type="Proteomes" id="UP000187406">
    <property type="component" value="Unassembled WGS sequence"/>
</dbReference>
<keyword evidence="2" id="KW-1185">Reference proteome</keyword>
<comment type="caution">
    <text evidence="1">The sequence shown here is derived from an EMBL/GenBank/DDBJ whole genome shotgun (WGS) entry which is preliminary data.</text>
</comment>
<protein>
    <submittedName>
        <fullName evidence="1">Uncharacterized protein</fullName>
    </submittedName>
</protein>
<dbReference type="PANTHER" id="PTHR33928:SF2">
    <property type="entry name" value="PECTATE LYASE SUPERFAMILY PROTEIN DOMAIN-CONTAINING PROTEIN-RELATED"/>
    <property type="match status" value="1"/>
</dbReference>
<evidence type="ECO:0000313" key="2">
    <source>
        <dbReference type="Proteomes" id="UP000187406"/>
    </source>
</evidence>
<proteinExistence type="predicted"/>
<reference evidence="2" key="1">
    <citation type="submission" date="2016-04" db="EMBL/GenBank/DDBJ databases">
        <title>Cephalotus genome sequencing.</title>
        <authorList>
            <person name="Fukushima K."/>
            <person name="Hasebe M."/>
            <person name="Fang X."/>
        </authorList>
    </citation>
    <scope>NUCLEOTIDE SEQUENCE [LARGE SCALE GENOMIC DNA]</scope>
    <source>
        <strain evidence="2">cv. St1</strain>
    </source>
</reference>
<dbReference type="STRING" id="3775.A0A1Q3C3L8"/>